<feature type="region of interest" description="Disordered" evidence="1">
    <location>
        <begin position="37"/>
        <end position="82"/>
    </location>
</feature>
<proteinExistence type="predicted"/>
<accession>A0ABS4XZ91</accession>
<dbReference type="EMBL" id="JAGIOH010000001">
    <property type="protein sequence ID" value="MBP2401834.1"/>
    <property type="molecule type" value="Genomic_DNA"/>
</dbReference>
<evidence type="ECO:0000256" key="1">
    <source>
        <dbReference type="SAM" id="MobiDB-lite"/>
    </source>
</evidence>
<comment type="caution">
    <text evidence="2">The sequence shown here is derived from an EMBL/GenBank/DDBJ whole genome shotgun (WGS) entry which is preliminary data.</text>
</comment>
<name>A0ABS4XZ91_9ACTN</name>
<evidence type="ECO:0000313" key="3">
    <source>
        <dbReference type="Proteomes" id="UP001519291"/>
    </source>
</evidence>
<dbReference type="GeneID" id="91568162"/>
<evidence type="ECO:0000313" key="2">
    <source>
        <dbReference type="EMBL" id="MBP2401834.1"/>
    </source>
</evidence>
<protein>
    <submittedName>
        <fullName evidence="2">Membrane protein YgcG</fullName>
    </submittedName>
</protein>
<reference evidence="2 3" key="1">
    <citation type="submission" date="2021-03" db="EMBL/GenBank/DDBJ databases">
        <title>Sequencing the genomes of 1000 actinobacteria strains.</title>
        <authorList>
            <person name="Klenk H.-P."/>
        </authorList>
    </citation>
    <scope>NUCLEOTIDE SEQUENCE [LARGE SCALE GENOMIC DNA]</scope>
    <source>
        <strain evidence="2 3">DSM 41480</strain>
    </source>
</reference>
<sequence length="82" mass="7763">MTARHLLSPYGTLIGFVLLLAALFGVAYATGAAAGPVAPGMHRTDDGPGGAGGSGGSGGGSGHSGGMGGMHDMGAPALRVTR</sequence>
<feature type="compositionally biased region" description="Low complexity" evidence="1">
    <location>
        <begin position="72"/>
        <end position="82"/>
    </location>
</feature>
<gene>
    <name evidence="2" type="ORF">JO379_001303</name>
</gene>
<dbReference type="RefSeq" id="WP_130876782.1">
    <property type="nucleotide sequence ID" value="NZ_JAGIOH010000001.1"/>
</dbReference>
<organism evidence="2 3">
    <name type="scientific">Streptomyces syringium</name>
    <dbReference type="NCBI Taxonomy" id="76729"/>
    <lineage>
        <taxon>Bacteria</taxon>
        <taxon>Bacillati</taxon>
        <taxon>Actinomycetota</taxon>
        <taxon>Actinomycetes</taxon>
        <taxon>Kitasatosporales</taxon>
        <taxon>Streptomycetaceae</taxon>
        <taxon>Streptomyces</taxon>
    </lineage>
</organism>
<keyword evidence="3" id="KW-1185">Reference proteome</keyword>
<dbReference type="Proteomes" id="UP001519291">
    <property type="component" value="Unassembled WGS sequence"/>
</dbReference>
<feature type="compositionally biased region" description="Gly residues" evidence="1">
    <location>
        <begin position="47"/>
        <end position="71"/>
    </location>
</feature>